<reference evidence="2" key="1">
    <citation type="submission" date="2016-02" db="EMBL/GenBank/DDBJ databases">
        <title>Draft genome sequence of Microdochium bolleyi, a fungal endophyte of beachgrass.</title>
        <authorList>
            <consortium name="DOE Joint Genome Institute"/>
            <person name="David A.S."/>
            <person name="May G."/>
            <person name="Haridas S."/>
            <person name="Lim J."/>
            <person name="Wang M."/>
            <person name="Labutti K."/>
            <person name="Lipzen A."/>
            <person name="Barry K."/>
            <person name="Grigoriev I.V."/>
        </authorList>
    </citation>
    <scope>NUCLEOTIDE SEQUENCE [LARGE SCALE GENOMIC DNA]</scope>
    <source>
        <strain evidence="2">J235TASD1</strain>
    </source>
</reference>
<dbReference type="STRING" id="196109.A0A136JC87"/>
<evidence type="ECO:0000313" key="2">
    <source>
        <dbReference type="Proteomes" id="UP000070501"/>
    </source>
</evidence>
<accession>A0A136JC87</accession>
<gene>
    <name evidence="1" type="ORF">Micbo1qcDRAFT_232193</name>
</gene>
<sequence length="101" mass="11005">MGVASGIGHLVESVAEIFRSIFMGIFHVFEGAISAVLHFFQLLVNTVLGVFQGFVHFVENTLGFAIHNFFILGTVAAVVFGYLLLSQRQGTTATSRTIKNK</sequence>
<name>A0A136JC87_9PEZI</name>
<evidence type="ECO:0000313" key="1">
    <source>
        <dbReference type="EMBL" id="KXJ94774.1"/>
    </source>
</evidence>
<dbReference type="OrthoDB" id="2561686at2759"/>
<protein>
    <submittedName>
        <fullName evidence="1">Uncharacterized protein</fullName>
    </submittedName>
</protein>
<dbReference type="EMBL" id="KQ964247">
    <property type="protein sequence ID" value="KXJ94774.1"/>
    <property type="molecule type" value="Genomic_DNA"/>
</dbReference>
<dbReference type="AlphaFoldDB" id="A0A136JC87"/>
<organism evidence="1 2">
    <name type="scientific">Microdochium bolleyi</name>
    <dbReference type="NCBI Taxonomy" id="196109"/>
    <lineage>
        <taxon>Eukaryota</taxon>
        <taxon>Fungi</taxon>
        <taxon>Dikarya</taxon>
        <taxon>Ascomycota</taxon>
        <taxon>Pezizomycotina</taxon>
        <taxon>Sordariomycetes</taxon>
        <taxon>Xylariomycetidae</taxon>
        <taxon>Xylariales</taxon>
        <taxon>Microdochiaceae</taxon>
        <taxon>Microdochium</taxon>
    </lineage>
</organism>
<proteinExistence type="predicted"/>
<dbReference type="InParanoid" id="A0A136JC87"/>
<keyword evidence="2" id="KW-1185">Reference proteome</keyword>
<dbReference type="Proteomes" id="UP000070501">
    <property type="component" value="Unassembled WGS sequence"/>
</dbReference>